<dbReference type="PROSITE" id="PS51257">
    <property type="entry name" value="PROKAR_LIPOPROTEIN"/>
    <property type="match status" value="1"/>
</dbReference>
<organism evidence="1 2">
    <name type="scientific">Mangrovivirga halotolerans</name>
    <dbReference type="NCBI Taxonomy" id="2993936"/>
    <lineage>
        <taxon>Bacteria</taxon>
        <taxon>Pseudomonadati</taxon>
        <taxon>Bacteroidota</taxon>
        <taxon>Cytophagia</taxon>
        <taxon>Cytophagales</taxon>
        <taxon>Mangrovivirgaceae</taxon>
        <taxon>Mangrovivirga</taxon>
    </lineage>
</organism>
<comment type="caution">
    <text evidence="1">The sequence shown here is derived from an EMBL/GenBank/DDBJ whole genome shotgun (WGS) entry which is preliminary data.</text>
</comment>
<proteinExistence type="predicted"/>
<accession>A0ABT3RTE8</accession>
<reference evidence="1 2" key="1">
    <citation type="submission" date="2022-11" db="EMBL/GenBank/DDBJ databases">
        <title>The characterization of three novel Bacteroidetes species and genomic analysis of their roles in tidal elemental geochemical cycles.</title>
        <authorList>
            <person name="Ma K."/>
        </authorList>
    </citation>
    <scope>NUCLEOTIDE SEQUENCE [LARGE SCALE GENOMIC DNA]</scope>
    <source>
        <strain evidence="1 2">M17</strain>
    </source>
</reference>
<name>A0ABT3RTE8_9BACT</name>
<gene>
    <name evidence="1" type="ORF">OO013_12145</name>
</gene>
<evidence type="ECO:0000313" key="2">
    <source>
        <dbReference type="Proteomes" id="UP001209885"/>
    </source>
</evidence>
<sequence length="294" mass="34774">MNLRSKGFKGIAFIVVMLLMSSCEWLQFKDDTPIEGEKPIAKVEDQYLYKSDLKGLTGNEMSAADSINRVSQYINKWVRQQLIIAKAEDNMVMDEAELDRRLLEYKYSLLIYEYKKKHVNEQLDQEVSDEEIQEYYEKHSDNFKLMQNIIKGRFVKLSKEAPKISEFRTKFRAANVDEEELQEYCYNNAQVYMLDDSTWHNFDELIIGTPIADIPNKVQFLKGNKFYETSDDNFRYFLRIKDYKITDEISPVDVVNDQIKTIIINKRKVELSNKLEEDIYESAKENEDFEIFGQ</sequence>
<evidence type="ECO:0000313" key="1">
    <source>
        <dbReference type="EMBL" id="MCX2744624.1"/>
    </source>
</evidence>
<keyword evidence="1" id="KW-0413">Isomerase</keyword>
<dbReference type="RefSeq" id="WP_266057078.1">
    <property type="nucleotide sequence ID" value="NZ_JAPFQN010000006.1"/>
</dbReference>
<dbReference type="EMBL" id="JAPFQN010000006">
    <property type="protein sequence ID" value="MCX2744624.1"/>
    <property type="molecule type" value="Genomic_DNA"/>
</dbReference>
<protein>
    <submittedName>
        <fullName evidence="1">Peptidyl-prolyl cis-trans isomerase</fullName>
    </submittedName>
</protein>
<dbReference type="Proteomes" id="UP001209885">
    <property type="component" value="Unassembled WGS sequence"/>
</dbReference>
<keyword evidence="2" id="KW-1185">Reference proteome</keyword>
<dbReference type="GO" id="GO:0016853">
    <property type="term" value="F:isomerase activity"/>
    <property type="evidence" value="ECO:0007669"/>
    <property type="project" value="UniProtKB-KW"/>
</dbReference>